<dbReference type="EMBL" id="BAAAQN010000123">
    <property type="protein sequence ID" value="GAA2067437.1"/>
    <property type="molecule type" value="Genomic_DNA"/>
</dbReference>
<sequence length="138" mass="14689">MHPTTQPLFPAAAPGLIAILGVRSDADSDQVTRAFRTRLRALHPDTASDTEAQAARELEAVLAAWQVLHDPARRAACDRSRTPARPKPPTRPPSRTAGRTVGASPLTVGLAGAAARPGAAMWIGLPVWIEHRQSRADP</sequence>
<reference evidence="4" key="1">
    <citation type="journal article" date="2019" name="Int. J. Syst. Evol. Microbiol.">
        <title>The Global Catalogue of Microorganisms (GCM) 10K type strain sequencing project: providing services to taxonomists for standard genome sequencing and annotation.</title>
        <authorList>
            <consortium name="The Broad Institute Genomics Platform"/>
            <consortium name="The Broad Institute Genome Sequencing Center for Infectious Disease"/>
            <person name="Wu L."/>
            <person name="Ma J."/>
        </authorList>
    </citation>
    <scope>NUCLEOTIDE SEQUENCE [LARGE SCALE GENOMIC DNA]</scope>
    <source>
        <strain evidence="4">JCM 16014</strain>
    </source>
</reference>
<proteinExistence type="predicted"/>
<organism evidence="3 4">
    <name type="scientific">Catenulispora yoronensis</name>
    <dbReference type="NCBI Taxonomy" id="450799"/>
    <lineage>
        <taxon>Bacteria</taxon>
        <taxon>Bacillati</taxon>
        <taxon>Actinomycetota</taxon>
        <taxon>Actinomycetes</taxon>
        <taxon>Catenulisporales</taxon>
        <taxon>Catenulisporaceae</taxon>
        <taxon>Catenulispora</taxon>
    </lineage>
</organism>
<dbReference type="InterPro" id="IPR036869">
    <property type="entry name" value="J_dom_sf"/>
</dbReference>
<name>A0ABP5HA01_9ACTN</name>
<dbReference type="PRINTS" id="PR00625">
    <property type="entry name" value="JDOMAIN"/>
</dbReference>
<protein>
    <recommendedName>
        <fullName evidence="2">J domain-containing protein</fullName>
    </recommendedName>
</protein>
<dbReference type="SMART" id="SM00271">
    <property type="entry name" value="DnaJ"/>
    <property type="match status" value="1"/>
</dbReference>
<gene>
    <name evidence="3" type="ORF">GCM10009839_94020</name>
</gene>
<dbReference type="CDD" id="cd06257">
    <property type="entry name" value="DnaJ"/>
    <property type="match status" value="1"/>
</dbReference>
<evidence type="ECO:0000259" key="2">
    <source>
        <dbReference type="PROSITE" id="PS50076"/>
    </source>
</evidence>
<feature type="compositionally biased region" description="Basic and acidic residues" evidence="1">
    <location>
        <begin position="72"/>
        <end position="81"/>
    </location>
</feature>
<dbReference type="Gene3D" id="1.10.287.110">
    <property type="entry name" value="DnaJ domain"/>
    <property type="match status" value="1"/>
</dbReference>
<feature type="region of interest" description="Disordered" evidence="1">
    <location>
        <begin position="72"/>
        <end position="104"/>
    </location>
</feature>
<feature type="domain" description="J" evidence="2">
    <location>
        <begin position="15"/>
        <end position="81"/>
    </location>
</feature>
<evidence type="ECO:0000313" key="4">
    <source>
        <dbReference type="Proteomes" id="UP001500751"/>
    </source>
</evidence>
<accession>A0ABP5HA01</accession>
<dbReference type="RefSeq" id="WP_425559440.1">
    <property type="nucleotide sequence ID" value="NZ_BAAAQN010000123.1"/>
</dbReference>
<comment type="caution">
    <text evidence="3">The sequence shown here is derived from an EMBL/GenBank/DDBJ whole genome shotgun (WGS) entry which is preliminary data.</text>
</comment>
<dbReference type="InterPro" id="IPR001623">
    <property type="entry name" value="DnaJ_domain"/>
</dbReference>
<keyword evidence="4" id="KW-1185">Reference proteome</keyword>
<dbReference type="PROSITE" id="PS50076">
    <property type="entry name" value="DNAJ_2"/>
    <property type="match status" value="1"/>
</dbReference>
<dbReference type="SUPFAM" id="SSF46565">
    <property type="entry name" value="Chaperone J-domain"/>
    <property type="match status" value="1"/>
</dbReference>
<dbReference type="Pfam" id="PF00226">
    <property type="entry name" value="DnaJ"/>
    <property type="match status" value="1"/>
</dbReference>
<evidence type="ECO:0000313" key="3">
    <source>
        <dbReference type="EMBL" id="GAA2067437.1"/>
    </source>
</evidence>
<evidence type="ECO:0000256" key="1">
    <source>
        <dbReference type="SAM" id="MobiDB-lite"/>
    </source>
</evidence>
<dbReference type="Proteomes" id="UP001500751">
    <property type="component" value="Unassembled WGS sequence"/>
</dbReference>